<evidence type="ECO:0000313" key="1">
    <source>
        <dbReference type="EMBL" id="KAI3779037.1"/>
    </source>
</evidence>
<proteinExistence type="predicted"/>
<dbReference type="Proteomes" id="UP001055811">
    <property type="component" value="Linkage Group LG02"/>
</dbReference>
<reference evidence="1 2" key="2">
    <citation type="journal article" date="2022" name="Mol. Ecol. Resour.">
        <title>The genomes of chicory, endive, great burdock and yacon provide insights into Asteraceae paleo-polyploidization history and plant inulin production.</title>
        <authorList>
            <person name="Fan W."/>
            <person name="Wang S."/>
            <person name="Wang H."/>
            <person name="Wang A."/>
            <person name="Jiang F."/>
            <person name="Liu H."/>
            <person name="Zhao H."/>
            <person name="Xu D."/>
            <person name="Zhang Y."/>
        </authorList>
    </citation>
    <scope>NUCLEOTIDE SEQUENCE [LARGE SCALE GENOMIC DNA]</scope>
    <source>
        <strain evidence="2">cv. Punajuju</strain>
        <tissue evidence="1">Leaves</tissue>
    </source>
</reference>
<organism evidence="1 2">
    <name type="scientific">Cichorium intybus</name>
    <name type="common">Chicory</name>
    <dbReference type="NCBI Taxonomy" id="13427"/>
    <lineage>
        <taxon>Eukaryota</taxon>
        <taxon>Viridiplantae</taxon>
        <taxon>Streptophyta</taxon>
        <taxon>Embryophyta</taxon>
        <taxon>Tracheophyta</taxon>
        <taxon>Spermatophyta</taxon>
        <taxon>Magnoliopsida</taxon>
        <taxon>eudicotyledons</taxon>
        <taxon>Gunneridae</taxon>
        <taxon>Pentapetalae</taxon>
        <taxon>asterids</taxon>
        <taxon>campanulids</taxon>
        <taxon>Asterales</taxon>
        <taxon>Asteraceae</taxon>
        <taxon>Cichorioideae</taxon>
        <taxon>Cichorieae</taxon>
        <taxon>Cichoriinae</taxon>
        <taxon>Cichorium</taxon>
    </lineage>
</organism>
<sequence>MAAPSSSATNIMLAIHEKKTVSVDLYRPLRNYIVFNYSEREAQNVEDDLETLKEMRNNIERFSAADSLSTRRDVLQNYFKALTTVESRFPISPDKDHVNSVTFTWHDAFKNRNKASQQNIHLEKAAVLFNLGAVHSQIGLACDRSTVEGRRQASHSFIAAAGAFAYLKDTAAAKASIGNSTVDVSVECAGMLERLMLAQAQECVFENTIAKGSTPGVCAKISRQAGLYYEEAVAALNIAPLSQHFDKTWMSHIQLKAALFSAEACYRYSLELHDKEEIGEEITRLKTGITSLSDAKKSAPRGTPQQILEAINKLESNLNTNLDRAMKENDRVYLLRVPPVTSLSPLPAFSLVKPMNMNDVLDATKEKMFSSLVPDNSAKALSKYTEMVDDVIRTQAEKLQQGSELARVNLKEMNLPDSILALEGHSVLPPALWEDVEAVQVSGGPAGLQGELQQLQDLRRVNHELLVQTEELLQKEASEDGQFRTQFGTRWTRPQSTTLTKNLQDRLNRFAANLKQAADSDGKIERSVKEHMPLMAILDNRPIESALPTLGRPIMSLDANEDAVVGGLKQSLRQLETLGAQRAGLEDMLKDMKRKDDILPKLMTFTGSSEDLFRKEITKYDNICQEITKNLQAQEQLLLQIQAQNSQFARTFNIEDYKASCEKCYKHIEAAIAKYREIKENINEGLKFYVTLQEAITNIKQQASDFSMTRSIQCREMIEDVQKQMSGLNVTYSHLSQRIPSQTGPANMATATSHQPPYYRQPPPPQGGGGGYVYPPQHSQQPGPGGPGYGQAGQPGWNGPYYNAQGQPPYSYPPNQGGYYKQ</sequence>
<comment type="caution">
    <text evidence="1">The sequence shown here is derived from an EMBL/GenBank/DDBJ whole genome shotgun (WGS) entry which is preliminary data.</text>
</comment>
<name>A0ACB9G8F0_CICIN</name>
<accession>A0ACB9G8F0</accession>
<evidence type="ECO:0000313" key="2">
    <source>
        <dbReference type="Proteomes" id="UP001055811"/>
    </source>
</evidence>
<keyword evidence="2" id="KW-1185">Reference proteome</keyword>
<dbReference type="EMBL" id="CM042010">
    <property type="protein sequence ID" value="KAI3779037.1"/>
    <property type="molecule type" value="Genomic_DNA"/>
</dbReference>
<reference evidence="2" key="1">
    <citation type="journal article" date="2022" name="Mol. Ecol. Resour.">
        <title>The genomes of chicory, endive, great burdock and yacon provide insights into Asteraceae palaeo-polyploidization history and plant inulin production.</title>
        <authorList>
            <person name="Fan W."/>
            <person name="Wang S."/>
            <person name="Wang H."/>
            <person name="Wang A."/>
            <person name="Jiang F."/>
            <person name="Liu H."/>
            <person name="Zhao H."/>
            <person name="Xu D."/>
            <person name="Zhang Y."/>
        </authorList>
    </citation>
    <scope>NUCLEOTIDE SEQUENCE [LARGE SCALE GENOMIC DNA]</scope>
    <source>
        <strain evidence="2">cv. Punajuju</strain>
    </source>
</reference>
<protein>
    <submittedName>
        <fullName evidence="1">Uncharacterized protein</fullName>
    </submittedName>
</protein>
<gene>
    <name evidence="1" type="ORF">L2E82_08476</name>
</gene>